<reference evidence="1 2" key="1">
    <citation type="submission" date="2017-09" db="EMBL/GenBank/DDBJ databases">
        <title>Comparative genomics of rhizobia isolated from Phaseolus vulgaris in China.</title>
        <authorList>
            <person name="Tong W."/>
        </authorList>
    </citation>
    <scope>NUCLEOTIDE SEQUENCE [LARGE SCALE GENOMIC DNA]</scope>
    <source>
        <strain evidence="1 2">C5</strain>
    </source>
</reference>
<keyword evidence="1" id="KW-0808">Transferase</keyword>
<dbReference type="SUPFAM" id="SSF53448">
    <property type="entry name" value="Nucleotide-diphospho-sugar transferases"/>
    <property type="match status" value="1"/>
</dbReference>
<dbReference type="InterPro" id="IPR029044">
    <property type="entry name" value="Nucleotide-diphossugar_trans"/>
</dbReference>
<name>A0A2A6J9T8_9HYPH</name>
<dbReference type="Gene3D" id="3.90.550.10">
    <property type="entry name" value="Spore Coat Polysaccharide Biosynthesis Protein SpsA, Chain A"/>
    <property type="match status" value="1"/>
</dbReference>
<dbReference type="Proteomes" id="UP000220768">
    <property type="component" value="Unassembled WGS sequence"/>
</dbReference>
<organism evidence="1 2">
    <name type="scientific">Rhizobium chutanense</name>
    <dbReference type="NCBI Taxonomy" id="2035448"/>
    <lineage>
        <taxon>Bacteria</taxon>
        <taxon>Pseudomonadati</taxon>
        <taxon>Pseudomonadota</taxon>
        <taxon>Alphaproteobacteria</taxon>
        <taxon>Hyphomicrobiales</taxon>
        <taxon>Rhizobiaceae</taxon>
        <taxon>Rhizobium/Agrobacterium group</taxon>
        <taxon>Rhizobium</taxon>
    </lineage>
</organism>
<proteinExistence type="predicted"/>
<accession>A0A2A6J9T8</accession>
<evidence type="ECO:0000313" key="2">
    <source>
        <dbReference type="Proteomes" id="UP000220768"/>
    </source>
</evidence>
<dbReference type="InterPro" id="IPR002495">
    <property type="entry name" value="Glyco_trans_8"/>
</dbReference>
<protein>
    <submittedName>
        <fullName evidence="1">Glycosyl transferase</fullName>
    </submittedName>
</protein>
<dbReference type="EMBL" id="NWSV01000012">
    <property type="protein sequence ID" value="PDT02710.1"/>
    <property type="molecule type" value="Genomic_DNA"/>
</dbReference>
<evidence type="ECO:0000313" key="1">
    <source>
        <dbReference type="EMBL" id="PDT02710.1"/>
    </source>
</evidence>
<keyword evidence="2" id="KW-1185">Reference proteome</keyword>
<sequence length="304" mass="34212">MNNQCVVYVTDVEYSFPTILSALQARKFASPATDVCVLMSEHLDNFEELKALLATSGVDLIDATEALQDSLGKLDGSHFQGRISVSTMAKLVLCEILPVNYTQIIYLDGDTQIVSDLGRLENATVPEGRFFAARDYTAIHDFLDTGKSSYYFNAGVLKFHRNGWIGQEALELFAKNPEACEGKHDQGALNYVCGSALILVSNRWNFPKQFLHLVNMSSLSIVHYMAHPKPWHGTFFPWTDRESQVYVDLRKAHPIYNALYRGISFDRKVLYKYRSIRARIEHAIEKGGPHPRVQSLLVGGDYAV</sequence>
<dbReference type="GO" id="GO:0016757">
    <property type="term" value="F:glycosyltransferase activity"/>
    <property type="evidence" value="ECO:0007669"/>
    <property type="project" value="InterPro"/>
</dbReference>
<dbReference type="Pfam" id="PF01501">
    <property type="entry name" value="Glyco_transf_8"/>
    <property type="match status" value="1"/>
</dbReference>
<comment type="caution">
    <text evidence="1">The sequence shown here is derived from an EMBL/GenBank/DDBJ whole genome shotgun (WGS) entry which is preliminary data.</text>
</comment>
<dbReference type="RefSeq" id="WP_097613802.1">
    <property type="nucleotide sequence ID" value="NZ_NWSV01000012.1"/>
</dbReference>
<gene>
    <name evidence="1" type="ORF">CO666_19300</name>
</gene>
<dbReference type="AlphaFoldDB" id="A0A2A6J9T8"/>